<proteinExistence type="predicted"/>
<evidence type="ECO:0008006" key="4">
    <source>
        <dbReference type="Google" id="ProtNLM"/>
    </source>
</evidence>
<dbReference type="RefSeq" id="WP_382210165.1">
    <property type="nucleotide sequence ID" value="NZ_JBHSZH010000005.1"/>
</dbReference>
<dbReference type="EMBL" id="JBHSZH010000005">
    <property type="protein sequence ID" value="MFC7081810.1"/>
    <property type="molecule type" value="Genomic_DNA"/>
</dbReference>
<protein>
    <recommendedName>
        <fullName evidence="4">DUF4382 domain-containing protein</fullName>
    </recommendedName>
</protein>
<evidence type="ECO:0000256" key="1">
    <source>
        <dbReference type="SAM" id="MobiDB-lite"/>
    </source>
</evidence>
<feature type="compositionally biased region" description="Acidic residues" evidence="1">
    <location>
        <begin position="93"/>
        <end position="107"/>
    </location>
</feature>
<name>A0ABD5WSS4_9EURY</name>
<feature type="compositionally biased region" description="Basic residues" evidence="1">
    <location>
        <begin position="263"/>
        <end position="275"/>
    </location>
</feature>
<evidence type="ECO:0000313" key="3">
    <source>
        <dbReference type="Proteomes" id="UP001596407"/>
    </source>
</evidence>
<sequence length="275" mass="28343">MDATDADGRGIDATLSDGPGTEVSETDPETDIPGSVHVPKGSTGFTDAADPESVYDLRESLFVPDGAESGSLTLDYEGTDDGEYTTVLAQVSESDDGELEVETETELTLEVTEGESQQLELERSSGGSGDGGSSDGFTIRKIPASIDIDPDAINPRAKGKWVTAYVELGDNSLGVEVSDIALDTVTMNGVPAVTDRKYGFVKNPPIEDRDGDGFPELAVKFPRSAVAATLDSGGKAEITVSGEVGDVTFEGSDSVRVVGGGKGRGKGGRGGKGGK</sequence>
<organism evidence="2 3">
    <name type="scientific">Halorussus caseinilyticus</name>
    <dbReference type="NCBI Taxonomy" id="3034025"/>
    <lineage>
        <taxon>Archaea</taxon>
        <taxon>Methanobacteriati</taxon>
        <taxon>Methanobacteriota</taxon>
        <taxon>Stenosarchaea group</taxon>
        <taxon>Halobacteria</taxon>
        <taxon>Halobacteriales</taxon>
        <taxon>Haladaptataceae</taxon>
        <taxon>Halorussus</taxon>
    </lineage>
</organism>
<dbReference type="AlphaFoldDB" id="A0ABD5WSS4"/>
<accession>A0ABD5WSS4</accession>
<gene>
    <name evidence="2" type="ORF">ACFQJ6_18635</name>
</gene>
<reference evidence="2 3" key="1">
    <citation type="journal article" date="2019" name="Int. J. Syst. Evol. Microbiol.">
        <title>The Global Catalogue of Microorganisms (GCM) 10K type strain sequencing project: providing services to taxonomists for standard genome sequencing and annotation.</title>
        <authorList>
            <consortium name="The Broad Institute Genomics Platform"/>
            <consortium name="The Broad Institute Genome Sequencing Center for Infectious Disease"/>
            <person name="Wu L."/>
            <person name="Ma J."/>
        </authorList>
    </citation>
    <scope>NUCLEOTIDE SEQUENCE [LARGE SCALE GENOMIC DNA]</scope>
    <source>
        <strain evidence="2 3">DT72</strain>
    </source>
</reference>
<dbReference type="Proteomes" id="UP001596407">
    <property type="component" value="Unassembled WGS sequence"/>
</dbReference>
<feature type="region of interest" description="Disordered" evidence="1">
    <location>
        <begin position="92"/>
        <end position="138"/>
    </location>
</feature>
<feature type="compositionally biased region" description="Basic and acidic residues" evidence="1">
    <location>
        <begin position="1"/>
        <end position="10"/>
    </location>
</feature>
<feature type="region of interest" description="Disordered" evidence="1">
    <location>
        <begin position="255"/>
        <end position="275"/>
    </location>
</feature>
<evidence type="ECO:0000313" key="2">
    <source>
        <dbReference type="EMBL" id="MFC7081810.1"/>
    </source>
</evidence>
<comment type="caution">
    <text evidence="2">The sequence shown here is derived from an EMBL/GenBank/DDBJ whole genome shotgun (WGS) entry which is preliminary data.</text>
</comment>
<feature type="region of interest" description="Disordered" evidence="1">
    <location>
        <begin position="1"/>
        <end position="52"/>
    </location>
</feature>
<keyword evidence="3" id="KW-1185">Reference proteome</keyword>